<keyword evidence="3 5" id="KW-1133">Transmembrane helix</keyword>
<evidence type="ECO:0000256" key="4">
    <source>
        <dbReference type="ARBA" id="ARBA00023136"/>
    </source>
</evidence>
<feature type="transmembrane region" description="Helical" evidence="5">
    <location>
        <begin position="163"/>
        <end position="183"/>
    </location>
</feature>
<comment type="subcellular location">
    <subcellularLocation>
        <location evidence="5">Cell membrane</location>
        <topology evidence="5">Multi-pass membrane protein</topology>
    </subcellularLocation>
    <subcellularLocation>
        <location evidence="1">Membrane</location>
        <topology evidence="1">Multi-pass membrane protein</topology>
    </subcellularLocation>
</comment>
<feature type="transmembrane region" description="Helical" evidence="5">
    <location>
        <begin position="220"/>
        <end position="242"/>
    </location>
</feature>
<evidence type="ECO:0000256" key="2">
    <source>
        <dbReference type="ARBA" id="ARBA00022692"/>
    </source>
</evidence>
<protein>
    <recommendedName>
        <fullName evidence="5">Transport permease protein</fullName>
    </recommendedName>
</protein>
<keyword evidence="2 5" id="KW-0812">Transmembrane</keyword>
<keyword evidence="4 5" id="KW-0472">Membrane</keyword>
<dbReference type="PIRSF" id="PIRSF006648">
    <property type="entry name" value="DrrB"/>
    <property type="match status" value="1"/>
</dbReference>
<dbReference type="InterPro" id="IPR051784">
    <property type="entry name" value="Nod_factor_ABC_transporter"/>
</dbReference>
<dbReference type="RefSeq" id="WP_098502722.1">
    <property type="nucleotide sequence ID" value="NZ_PDJQ01000001.1"/>
</dbReference>
<dbReference type="PANTHER" id="PTHR43229">
    <property type="entry name" value="NODULATION PROTEIN J"/>
    <property type="match status" value="1"/>
</dbReference>
<dbReference type="InterPro" id="IPR000412">
    <property type="entry name" value="ABC_2_transport"/>
</dbReference>
<comment type="caution">
    <text evidence="7">The sequence shown here is derived from an EMBL/GenBank/DDBJ whole genome shotgun (WGS) entry which is preliminary data.</text>
</comment>
<dbReference type="InterPro" id="IPR013525">
    <property type="entry name" value="ABC2_TM"/>
</dbReference>
<evidence type="ECO:0000313" key="8">
    <source>
        <dbReference type="Proteomes" id="UP000223071"/>
    </source>
</evidence>
<keyword evidence="5" id="KW-0813">Transport</keyword>
<dbReference type="PROSITE" id="PS51012">
    <property type="entry name" value="ABC_TM2"/>
    <property type="match status" value="1"/>
</dbReference>
<accession>A0A2A9HD60</accession>
<feature type="domain" description="ABC transmembrane type-2" evidence="6">
    <location>
        <begin position="13"/>
        <end position="245"/>
    </location>
</feature>
<sequence length="246" mass="26355">MTAFLRQYRDLVSMELRSMRAEVPMVAVIQAGFTVGFVLGFGYLIPDIREQTALYIITGTATQGLVTIGLVMLPQILAQSKHEGRLDYFLAMPISREAYLLALVTVVGLMALPGIVFCLLFGAWHYDLSLAVSPLFPAVVVLGVASLAGVGIALAVYSPHQQVTNAATQLIIFYVLFFAPVLMPREQLPALLRATARFAPPSYAADAVRATVTDLPGTNLAASLAAMTLFAVGSIVLSAVAIRRRG</sequence>
<keyword evidence="8" id="KW-1185">Reference proteome</keyword>
<dbReference type="InterPro" id="IPR047817">
    <property type="entry name" value="ABC2_TM_bact-type"/>
</dbReference>
<name>A0A2A9HD60_TEPT2</name>
<dbReference type="GO" id="GO:0140359">
    <property type="term" value="F:ABC-type transporter activity"/>
    <property type="evidence" value="ECO:0007669"/>
    <property type="project" value="InterPro"/>
</dbReference>
<feature type="transmembrane region" description="Helical" evidence="5">
    <location>
        <begin position="52"/>
        <end position="77"/>
    </location>
</feature>
<proteinExistence type="inferred from homology"/>
<comment type="similarity">
    <text evidence="5">Belongs to the ABC-2 integral membrane protein family.</text>
</comment>
<evidence type="ECO:0000259" key="6">
    <source>
        <dbReference type="PROSITE" id="PS51012"/>
    </source>
</evidence>
<feature type="transmembrane region" description="Helical" evidence="5">
    <location>
        <begin position="98"/>
        <end position="123"/>
    </location>
</feature>
<dbReference type="AlphaFoldDB" id="A0A2A9HD60"/>
<evidence type="ECO:0000256" key="3">
    <source>
        <dbReference type="ARBA" id="ARBA00022989"/>
    </source>
</evidence>
<reference evidence="7 8" key="1">
    <citation type="submission" date="2017-09" db="EMBL/GenBank/DDBJ databases">
        <title>Sequencing the genomes of two abundant thermophiles in Great Basin hot springs: Thermocrinis jamiesonii and novel Chloroflexi Thermoflexus hugenholtzii.</title>
        <authorList>
            <person name="Hedlund B."/>
        </authorList>
    </citation>
    <scope>NUCLEOTIDE SEQUENCE [LARGE SCALE GENOMIC DNA]</scope>
    <source>
        <strain evidence="7 8">G233</strain>
    </source>
</reference>
<keyword evidence="5" id="KW-1003">Cell membrane</keyword>
<evidence type="ECO:0000256" key="5">
    <source>
        <dbReference type="RuleBase" id="RU361157"/>
    </source>
</evidence>
<organism evidence="7 8">
    <name type="scientific">Tepidiforma thermophila (strain KCTC 52669 / CGMCC 1.13589 / G233)</name>
    <dbReference type="NCBI Taxonomy" id="2761530"/>
    <lineage>
        <taxon>Bacteria</taxon>
        <taxon>Bacillati</taxon>
        <taxon>Chloroflexota</taxon>
        <taxon>Tepidiformia</taxon>
        <taxon>Tepidiformales</taxon>
        <taxon>Tepidiformaceae</taxon>
        <taxon>Tepidiforma</taxon>
    </lineage>
</organism>
<dbReference type="EMBL" id="PDJQ01000001">
    <property type="protein sequence ID" value="PFG73253.1"/>
    <property type="molecule type" value="Genomic_DNA"/>
</dbReference>
<dbReference type="Pfam" id="PF01061">
    <property type="entry name" value="ABC2_membrane"/>
    <property type="match status" value="1"/>
</dbReference>
<feature type="transmembrane region" description="Helical" evidence="5">
    <location>
        <begin position="135"/>
        <end position="156"/>
    </location>
</feature>
<dbReference type="PANTHER" id="PTHR43229:SF2">
    <property type="entry name" value="NODULATION PROTEIN J"/>
    <property type="match status" value="1"/>
</dbReference>
<gene>
    <name evidence="7" type="ORF">A9A59_0448</name>
</gene>
<evidence type="ECO:0000256" key="1">
    <source>
        <dbReference type="ARBA" id="ARBA00004141"/>
    </source>
</evidence>
<evidence type="ECO:0000313" key="7">
    <source>
        <dbReference type="EMBL" id="PFG73253.1"/>
    </source>
</evidence>
<dbReference type="Proteomes" id="UP000223071">
    <property type="component" value="Unassembled WGS sequence"/>
</dbReference>
<feature type="transmembrane region" description="Helical" evidence="5">
    <location>
        <begin position="21"/>
        <end position="46"/>
    </location>
</feature>
<dbReference type="GO" id="GO:0043190">
    <property type="term" value="C:ATP-binding cassette (ABC) transporter complex"/>
    <property type="evidence" value="ECO:0007669"/>
    <property type="project" value="InterPro"/>
</dbReference>